<reference evidence="3" key="1">
    <citation type="submission" date="2016-10" db="EMBL/GenBank/DDBJ databases">
        <authorList>
            <person name="Varghese N."/>
            <person name="Submissions S."/>
        </authorList>
    </citation>
    <scope>NUCLEOTIDE SEQUENCE [LARGE SCALE GENOMIC DNA]</scope>
    <source>
        <strain evidence="3">CGMCC 1.7736</strain>
    </source>
</reference>
<gene>
    <name evidence="2" type="ORF">SAMN04487947_1243</name>
</gene>
<dbReference type="AlphaFoldDB" id="A0A1I6GJ93"/>
<dbReference type="RefSeq" id="WP_089805586.1">
    <property type="nucleotide sequence ID" value="NZ_FOYT01000001.1"/>
</dbReference>
<dbReference type="Proteomes" id="UP000198531">
    <property type="component" value="Unassembled WGS sequence"/>
</dbReference>
<dbReference type="OrthoDB" id="212263at2157"/>
<accession>A0A1I6GJ93</accession>
<organism evidence="2 3">
    <name type="scientific">Halogeometricum rufum</name>
    <dbReference type="NCBI Taxonomy" id="553469"/>
    <lineage>
        <taxon>Archaea</taxon>
        <taxon>Methanobacteriati</taxon>
        <taxon>Methanobacteriota</taxon>
        <taxon>Stenosarchaea group</taxon>
        <taxon>Halobacteria</taxon>
        <taxon>Halobacteriales</taxon>
        <taxon>Haloferacaceae</taxon>
        <taxon>Halogeometricum</taxon>
    </lineage>
</organism>
<sequence length="191" mass="21027">MKGDLAFDPASGAPLSEASSWHPDHGVRVRTPVEHPLAAGDWATREGALTNGELRSEASALQTYYKRVYSKAGADPKSVGRAHIAIKKIKAADDRAFDASVWLTLAERLATKGFDVQWMREFCSPKCPVCARESRYASTSDVKFPSDRYQEAVCASAPSEHGCVNEEIHDRVAELYERAFDEPFPDDPALV</sequence>
<proteinExistence type="predicted"/>
<protein>
    <submittedName>
        <fullName evidence="2">Uncharacterized protein</fullName>
    </submittedName>
</protein>
<evidence type="ECO:0000313" key="3">
    <source>
        <dbReference type="Proteomes" id="UP000198531"/>
    </source>
</evidence>
<feature type="region of interest" description="Disordered" evidence="1">
    <location>
        <begin position="1"/>
        <end position="26"/>
    </location>
</feature>
<dbReference type="EMBL" id="FOYT01000001">
    <property type="protein sequence ID" value="SFR42254.1"/>
    <property type="molecule type" value="Genomic_DNA"/>
</dbReference>
<dbReference type="STRING" id="553469.SAMN04487947_1243"/>
<evidence type="ECO:0000313" key="2">
    <source>
        <dbReference type="EMBL" id="SFR42254.1"/>
    </source>
</evidence>
<name>A0A1I6GJ93_9EURY</name>
<keyword evidence="3" id="KW-1185">Reference proteome</keyword>
<evidence type="ECO:0000256" key="1">
    <source>
        <dbReference type="SAM" id="MobiDB-lite"/>
    </source>
</evidence>